<proteinExistence type="predicted"/>
<dbReference type="Gene3D" id="1.10.287.1490">
    <property type="match status" value="1"/>
</dbReference>
<feature type="compositionally biased region" description="Basic and acidic residues" evidence="1">
    <location>
        <begin position="49"/>
        <end position="65"/>
    </location>
</feature>
<comment type="caution">
    <text evidence="2">The sequence shown here is derived from an EMBL/GenBank/DDBJ whole genome shotgun (WGS) entry which is preliminary data.</text>
</comment>
<name>A0ABD5P0R7_9EURY</name>
<dbReference type="EMBL" id="JBHSDJ010000087">
    <property type="protein sequence ID" value="MFC4247665.1"/>
    <property type="molecule type" value="Genomic_DNA"/>
</dbReference>
<organism evidence="2 3">
    <name type="scientific">Natribaculum luteum</name>
    <dbReference type="NCBI Taxonomy" id="1586232"/>
    <lineage>
        <taxon>Archaea</taxon>
        <taxon>Methanobacteriati</taxon>
        <taxon>Methanobacteriota</taxon>
        <taxon>Stenosarchaea group</taxon>
        <taxon>Halobacteria</taxon>
        <taxon>Halobacteriales</taxon>
        <taxon>Natrialbaceae</taxon>
        <taxon>Natribaculum</taxon>
    </lineage>
</organism>
<feature type="region of interest" description="Disordered" evidence="1">
    <location>
        <begin position="298"/>
        <end position="318"/>
    </location>
</feature>
<dbReference type="Proteomes" id="UP001595821">
    <property type="component" value="Unassembled WGS sequence"/>
</dbReference>
<accession>A0ABD5P0R7</accession>
<dbReference type="InterPro" id="IPR058321">
    <property type="entry name" value="DUF8008"/>
</dbReference>
<dbReference type="GeneID" id="71856442"/>
<reference evidence="2 3" key="1">
    <citation type="journal article" date="2014" name="Int. J. Syst. Evol. Microbiol.">
        <title>Complete genome sequence of Corynebacterium casei LMG S-19264T (=DSM 44701T), isolated from a smear-ripened cheese.</title>
        <authorList>
            <consortium name="US DOE Joint Genome Institute (JGI-PGF)"/>
            <person name="Walter F."/>
            <person name="Albersmeier A."/>
            <person name="Kalinowski J."/>
            <person name="Ruckert C."/>
        </authorList>
    </citation>
    <scope>NUCLEOTIDE SEQUENCE [LARGE SCALE GENOMIC DNA]</scope>
    <source>
        <strain evidence="2 3">IBRC-M 10912</strain>
    </source>
</reference>
<gene>
    <name evidence="2" type="ORF">ACFOZ7_11905</name>
</gene>
<sequence>MHDDHPTDLELGRLVERLCEQNQQLVNRVADLENELEETQNRLERLEAEKETLESQHETLEAEHETLEDENAALRETTDRLRDRLADCEDTTSRLEAATDATRKRTGANKARIEELQARELEKGAHLRTENVDRCELEVTTNHLEKITKDDGRTYYRLPESADPLERDGSVALAHGDLLPIQQLARMDEDMLRSTTNALPTRLAARLWRARTDPSVGDDPWQSGCKGIREYVKASDLKHWIRRQEPGTSEAYAKKLVSRTIDAALELSKNRLAVRKKTERKNGLEYTERRLILPDDADVPGAAIDSSCDFQRSKSRSG</sequence>
<evidence type="ECO:0000313" key="2">
    <source>
        <dbReference type="EMBL" id="MFC4247665.1"/>
    </source>
</evidence>
<protein>
    <submittedName>
        <fullName evidence="2">Uncharacterized protein</fullName>
    </submittedName>
</protein>
<dbReference type="Pfam" id="PF26032">
    <property type="entry name" value="DUF8008"/>
    <property type="match status" value="1"/>
</dbReference>
<dbReference type="AlphaFoldDB" id="A0ABD5P0R7"/>
<dbReference type="RefSeq" id="WP_246975579.1">
    <property type="nucleotide sequence ID" value="NZ_CP095398.1"/>
</dbReference>
<evidence type="ECO:0000313" key="3">
    <source>
        <dbReference type="Proteomes" id="UP001595821"/>
    </source>
</evidence>
<feature type="region of interest" description="Disordered" evidence="1">
    <location>
        <begin position="49"/>
        <end position="76"/>
    </location>
</feature>
<evidence type="ECO:0000256" key="1">
    <source>
        <dbReference type="SAM" id="MobiDB-lite"/>
    </source>
</evidence>